<sequence>MEVVGGAASVVALVEAAGKIGILCAKYISEVRNAKDEAERLLTETKLFQDLLSKVNDLLKGPSGAKLKASQGLKDVLNSSKSVLEDLQRNLEGGQASRKSKLFSKFSGSSKAESLKWPFKRGSINKIFDNFETLKKDITLALLVDGISLDAARDQNNNIEKLGEASVKEAMYGSSQDQEEPQCLPETRMEVLGAIKTWVTSPRSNNIFWLRGIAGTGKSTIARTVAGDLEKENQLAASFFFKKSEAGRNSASKFFPTLTYGLVRSLPELLPHVSEAIEADFDTFGKSFKEQFEKFILAPLSKITYNLTIVIVIDALDECENEREVPLILGPLARLEELKNVDIRVFITSRPDHAPSRGFEKLSQNNIYYHDLALHDVDRETVKRDIRVFLTCEFTHIRNRCYEKDHKFPDSWPGDVVIEQLVQIAEPWFISAATICRFIDDDDERYFSPRQRLKTILTSGCKSSGVYRIYITVFEQLLRSLDDMDAEDRETIITETQRIISAIVMLESPLSRDSLSALINMEEDTIHYRLRVLRSILKVPIESDGLIQTFHLSFRDFLLSGKQTTKNSSLKGPQDYFLVDEEASHQGLASDCVRLLSKNLKRDICGLKFAGPLRLVENITTKRQIISSSIAYACTYWVHHVRKGRRPLKDGGEVHLFLQTHLLHWLEARSILGVSSNNVSLIKDLKFVVSDDGSAVKLLAFLRDIERFVRSNQSVIAEAPLQVYMSALLFSPQKSIVKTLFSHSCLDWVQKAPIMDEDWGPLLQTLENHGYIVKTVLFSPNGRWLASITHRWNWRVELWDTVSGLNVQTLENRHIISSMAFSPDGEQLVLGSMKQINFWDAASGRLVQTIPVEEVVSFLEFSLDGRWLASASPRGVTLWDTSHSPPIQFRKLLVDWSIDDTFRWVISVAFSRDNKLVAAALSNGIIKVWDVETLETGDALRTFDCHIEMAESMVFLADGKRIASGSGSGEIQVWSVNSGELVQSSLRYWECVTSLALSPDGKTLISTFNNGNIGLCDTRCTDFQIPVHQIGAQAEATGSATFSPDGAQFAFFSGNTIRLWDTAKAWDIASGVLKLQARQRLDSLASLSSFVATQTEGNMVALADPQGSILEVWDLILGGRMNNFKIQNGNEDNEVCEMFWISNNQLVIVLPLRIELWDTESSPRKPTQTFWGHSEPIDSVSPSLDNKLLVSGSEDRTIRLWDVGSGETLVTIYNTLPVGQVVLSPNGNWIASTDEAFLRFWDPVSGDLLNTCKVGAGEYSYYLAVSPNGNQLAVGSMKGVIDIWDIDMASRTIVNTHQIQLIPGAIVHIPTKYPRSEPMGTTYTRHMNSYFWTDRVSFSQDGTALETSTGFIDANISNSEDFTVGASSSFNQRRYFCDPNGWLHWDMDPVKSLWLPTEYRPRYLRIRGSLFTMLTTSKPQQWQYLEIDEDALAKYF</sequence>
<proteinExistence type="predicted"/>
<dbReference type="PROSITE" id="PS50082">
    <property type="entry name" value="WD_REPEATS_2"/>
    <property type="match status" value="4"/>
</dbReference>
<evidence type="ECO:0000256" key="1">
    <source>
        <dbReference type="ARBA" id="ARBA00022574"/>
    </source>
</evidence>
<feature type="domain" description="NACHT" evidence="4">
    <location>
        <begin position="206"/>
        <end position="352"/>
    </location>
</feature>
<evidence type="ECO:0000256" key="3">
    <source>
        <dbReference type="PROSITE-ProRule" id="PRU00221"/>
    </source>
</evidence>
<dbReference type="SUPFAM" id="SSF50969">
    <property type="entry name" value="YVTN repeat-like/Quinoprotein amine dehydrogenase"/>
    <property type="match status" value="1"/>
</dbReference>
<dbReference type="EMBL" id="JAVHNR010000006">
    <property type="protein sequence ID" value="KAK6339263.1"/>
    <property type="molecule type" value="Genomic_DNA"/>
</dbReference>
<evidence type="ECO:0000256" key="2">
    <source>
        <dbReference type="ARBA" id="ARBA00022737"/>
    </source>
</evidence>
<dbReference type="PANTHER" id="PTHR19879:SF9">
    <property type="entry name" value="TRANSCRIPTION INITIATION FACTOR TFIID SUBUNIT 5"/>
    <property type="match status" value="1"/>
</dbReference>
<name>A0AAN8RLY3_9PEZI</name>
<keyword evidence="1 3" id="KW-0853">WD repeat</keyword>
<dbReference type="PROSITE" id="PS00678">
    <property type="entry name" value="WD_REPEATS_1"/>
    <property type="match status" value="2"/>
</dbReference>
<dbReference type="Gene3D" id="2.130.10.10">
    <property type="entry name" value="YVTN repeat-like/Quinoprotein amine dehydrogenase"/>
    <property type="match status" value="4"/>
</dbReference>
<evidence type="ECO:0000259" key="4">
    <source>
        <dbReference type="PROSITE" id="PS50837"/>
    </source>
</evidence>
<accession>A0AAN8RLY3</accession>
<dbReference type="Pfam" id="PF00400">
    <property type="entry name" value="WD40"/>
    <property type="match status" value="4"/>
</dbReference>
<organism evidence="5 6">
    <name type="scientific">Orbilia javanica</name>
    <dbReference type="NCBI Taxonomy" id="47235"/>
    <lineage>
        <taxon>Eukaryota</taxon>
        <taxon>Fungi</taxon>
        <taxon>Dikarya</taxon>
        <taxon>Ascomycota</taxon>
        <taxon>Pezizomycotina</taxon>
        <taxon>Orbiliomycetes</taxon>
        <taxon>Orbiliales</taxon>
        <taxon>Orbiliaceae</taxon>
        <taxon>Orbilia</taxon>
    </lineage>
</organism>
<evidence type="ECO:0000313" key="5">
    <source>
        <dbReference type="EMBL" id="KAK6339263.1"/>
    </source>
</evidence>
<dbReference type="InterPro" id="IPR015943">
    <property type="entry name" value="WD40/YVTN_repeat-like_dom_sf"/>
</dbReference>
<dbReference type="Gene3D" id="3.40.50.300">
    <property type="entry name" value="P-loop containing nucleotide triphosphate hydrolases"/>
    <property type="match status" value="1"/>
</dbReference>
<dbReference type="InterPro" id="IPR011044">
    <property type="entry name" value="Quino_amine_DH_bsu"/>
</dbReference>
<dbReference type="PROSITE" id="PS50294">
    <property type="entry name" value="WD_REPEATS_REGION"/>
    <property type="match status" value="1"/>
</dbReference>
<feature type="repeat" description="WD" evidence="3">
    <location>
        <begin position="943"/>
        <end position="984"/>
    </location>
</feature>
<gene>
    <name evidence="5" type="ORF">TWF718_008685</name>
</gene>
<evidence type="ECO:0000313" key="6">
    <source>
        <dbReference type="Proteomes" id="UP001313282"/>
    </source>
</evidence>
<dbReference type="InterPro" id="IPR007111">
    <property type="entry name" value="NACHT_NTPase"/>
</dbReference>
<dbReference type="PROSITE" id="PS50837">
    <property type="entry name" value="NACHT"/>
    <property type="match status" value="1"/>
</dbReference>
<keyword evidence="2" id="KW-0677">Repeat</keyword>
<feature type="repeat" description="WD" evidence="3">
    <location>
        <begin position="1170"/>
        <end position="1211"/>
    </location>
</feature>
<dbReference type="InterPro" id="IPR027417">
    <property type="entry name" value="P-loop_NTPase"/>
</dbReference>
<reference evidence="5 6" key="1">
    <citation type="submission" date="2019-10" db="EMBL/GenBank/DDBJ databases">
        <authorList>
            <person name="Palmer J.M."/>
        </authorList>
    </citation>
    <scope>NUCLEOTIDE SEQUENCE [LARGE SCALE GENOMIC DNA]</scope>
    <source>
        <strain evidence="5 6">TWF718</strain>
    </source>
</reference>
<dbReference type="InterPro" id="IPR019775">
    <property type="entry name" value="WD40_repeat_CS"/>
</dbReference>
<comment type="caution">
    <text evidence="5">The sequence shown here is derived from an EMBL/GenBank/DDBJ whole genome shotgun (WGS) entry which is preliminary data.</text>
</comment>
<keyword evidence="6" id="KW-1185">Reference proteome</keyword>
<feature type="repeat" description="WD" evidence="3">
    <location>
        <begin position="1263"/>
        <end position="1294"/>
    </location>
</feature>
<dbReference type="SMART" id="SM00320">
    <property type="entry name" value="WD40"/>
    <property type="match status" value="10"/>
</dbReference>
<dbReference type="Pfam" id="PF24883">
    <property type="entry name" value="NPHP3_N"/>
    <property type="match status" value="1"/>
</dbReference>
<dbReference type="PANTHER" id="PTHR19879">
    <property type="entry name" value="TRANSCRIPTION INITIATION FACTOR TFIID"/>
    <property type="match status" value="1"/>
</dbReference>
<dbReference type="InterPro" id="IPR001680">
    <property type="entry name" value="WD40_rpt"/>
</dbReference>
<dbReference type="InterPro" id="IPR056884">
    <property type="entry name" value="NPHP3-like_N"/>
</dbReference>
<dbReference type="Proteomes" id="UP001313282">
    <property type="component" value="Unassembled WGS sequence"/>
</dbReference>
<dbReference type="SUPFAM" id="SSF101908">
    <property type="entry name" value="Putative isomerase YbhE"/>
    <property type="match status" value="2"/>
</dbReference>
<dbReference type="SUPFAM" id="SSF52540">
    <property type="entry name" value="P-loop containing nucleoside triphosphate hydrolases"/>
    <property type="match status" value="1"/>
</dbReference>
<feature type="repeat" description="WD" evidence="3">
    <location>
        <begin position="905"/>
        <end position="939"/>
    </location>
</feature>
<protein>
    <recommendedName>
        <fullName evidence="4">NACHT domain-containing protein</fullName>
    </recommendedName>
</protein>